<dbReference type="AlphaFoldDB" id="A0A061SKT4"/>
<feature type="active site" evidence="3">
    <location>
        <position position="140"/>
    </location>
</feature>
<dbReference type="PROSITE" id="PS00531">
    <property type="entry name" value="RNASE_T2_2"/>
    <property type="match status" value="1"/>
</dbReference>
<comment type="similarity">
    <text evidence="1 4">Belongs to the RNase T2 family.</text>
</comment>
<proteinExistence type="inferred from homology"/>
<dbReference type="GO" id="GO:0005576">
    <property type="term" value="C:extracellular region"/>
    <property type="evidence" value="ECO:0007669"/>
    <property type="project" value="TreeGrafter"/>
</dbReference>
<reference evidence="6" key="1">
    <citation type="submission" date="2014-05" db="EMBL/GenBank/DDBJ databases">
        <title>The transcriptome of the halophilic microalga Tetraselmis sp. GSL018 isolated from the Great Salt Lake, Utah.</title>
        <authorList>
            <person name="Jinkerson R.E."/>
            <person name="D'Adamo S."/>
            <person name="Posewitz M.C."/>
        </authorList>
    </citation>
    <scope>NUCLEOTIDE SEQUENCE</scope>
    <source>
        <strain evidence="6">GSL018</strain>
    </source>
</reference>
<keyword evidence="5" id="KW-0732">Signal</keyword>
<dbReference type="Pfam" id="PF00445">
    <property type="entry name" value="Ribonuclease_T2"/>
    <property type="match status" value="1"/>
</dbReference>
<dbReference type="InterPro" id="IPR001568">
    <property type="entry name" value="RNase_T2-like"/>
</dbReference>
<name>A0A061SKT4_9CHLO</name>
<dbReference type="GO" id="GO:0033897">
    <property type="term" value="F:ribonuclease T2 activity"/>
    <property type="evidence" value="ECO:0007669"/>
    <property type="project" value="InterPro"/>
</dbReference>
<evidence type="ECO:0000256" key="3">
    <source>
        <dbReference type="PIRSR" id="PIRSR633697-1"/>
    </source>
</evidence>
<dbReference type="PANTHER" id="PTHR11240">
    <property type="entry name" value="RIBONUCLEASE T2"/>
    <property type="match status" value="1"/>
</dbReference>
<feature type="chain" id="PRO_5001606551" evidence="5">
    <location>
        <begin position="25"/>
        <end position="261"/>
    </location>
</feature>
<dbReference type="EMBL" id="GBEZ01001344">
    <property type="protein sequence ID" value="JAC83619.1"/>
    <property type="molecule type" value="Transcribed_RNA"/>
</dbReference>
<keyword evidence="2" id="KW-1015">Disulfide bond</keyword>
<dbReference type="GO" id="GO:0006401">
    <property type="term" value="P:RNA catabolic process"/>
    <property type="evidence" value="ECO:0007669"/>
    <property type="project" value="TreeGrafter"/>
</dbReference>
<dbReference type="SUPFAM" id="SSF55895">
    <property type="entry name" value="Ribonuclease Rh-like"/>
    <property type="match status" value="1"/>
</dbReference>
<evidence type="ECO:0000256" key="2">
    <source>
        <dbReference type="ARBA" id="ARBA00023157"/>
    </source>
</evidence>
<dbReference type="InterPro" id="IPR036430">
    <property type="entry name" value="RNase_T2-like_sf"/>
</dbReference>
<dbReference type="InterPro" id="IPR033697">
    <property type="entry name" value="Ribonuclease_T2_eukaryotic"/>
</dbReference>
<protein>
    <submittedName>
        <fullName evidence="6">Ribonuclease T2</fullName>
    </submittedName>
</protein>
<dbReference type="InterPro" id="IPR033130">
    <property type="entry name" value="RNase_T2_His_AS_2"/>
</dbReference>
<dbReference type="InterPro" id="IPR018188">
    <property type="entry name" value="RNase_T2_His_AS_1"/>
</dbReference>
<feature type="active site" evidence="3">
    <location>
        <position position="136"/>
    </location>
</feature>
<gene>
    <name evidence="6" type="ORF">TSPGSL018_2907</name>
</gene>
<dbReference type="PANTHER" id="PTHR11240:SF22">
    <property type="entry name" value="RIBONUCLEASE T2"/>
    <property type="match status" value="1"/>
</dbReference>
<evidence type="ECO:0000256" key="1">
    <source>
        <dbReference type="ARBA" id="ARBA00007469"/>
    </source>
</evidence>
<dbReference type="PROSITE" id="PS00530">
    <property type="entry name" value="RNASE_T2_1"/>
    <property type="match status" value="1"/>
</dbReference>
<dbReference type="Gene3D" id="3.90.730.10">
    <property type="entry name" value="Ribonuclease T2-like"/>
    <property type="match status" value="1"/>
</dbReference>
<sequence>MFLTSCKFLLILALLQCFSHPCSTRDLLDVRGQANLKNVSETSIDAGQYMHPRDLFDYFTLVREWGTTFCDHTSCNRRPRNGFTIHGLWPEYRDGGWPEYCTKQPFRIAVVEDLLPKLELEWPSLKMSNKDFWEHEWSRHGTCAISRFHSERAFFETALKLHETFDIEATLAQNGILPSNAVSYNTKFVEKAIAVKFGYLPQLHCMGEQLNEVWMCIGKDLKAMECPTSRSSCGNRITIPMQTGIAAAGERVPSVEQTSVQ</sequence>
<dbReference type="CDD" id="cd01061">
    <property type="entry name" value="RNase_T2_euk"/>
    <property type="match status" value="1"/>
</dbReference>
<feature type="active site" evidence="3">
    <location>
        <position position="86"/>
    </location>
</feature>
<feature type="signal peptide" evidence="5">
    <location>
        <begin position="1"/>
        <end position="24"/>
    </location>
</feature>
<accession>A0A061SKT4</accession>
<dbReference type="GO" id="GO:0003723">
    <property type="term" value="F:RNA binding"/>
    <property type="evidence" value="ECO:0007669"/>
    <property type="project" value="InterPro"/>
</dbReference>
<evidence type="ECO:0000256" key="4">
    <source>
        <dbReference type="RuleBase" id="RU004328"/>
    </source>
</evidence>
<organism evidence="6">
    <name type="scientific">Tetraselmis sp. GSL018</name>
    <dbReference type="NCBI Taxonomy" id="582737"/>
    <lineage>
        <taxon>Eukaryota</taxon>
        <taxon>Viridiplantae</taxon>
        <taxon>Chlorophyta</taxon>
        <taxon>core chlorophytes</taxon>
        <taxon>Chlorodendrophyceae</taxon>
        <taxon>Chlorodendrales</taxon>
        <taxon>Chlorodendraceae</taxon>
        <taxon>Tetraselmis</taxon>
    </lineage>
</organism>
<evidence type="ECO:0000313" key="6">
    <source>
        <dbReference type="EMBL" id="JAC83619.1"/>
    </source>
</evidence>
<evidence type="ECO:0000256" key="5">
    <source>
        <dbReference type="SAM" id="SignalP"/>
    </source>
</evidence>